<dbReference type="Pfam" id="PF03465">
    <property type="entry name" value="eRF1_3"/>
    <property type="match status" value="1"/>
</dbReference>
<dbReference type="PANTHER" id="PTHR10853:SF3">
    <property type="entry name" value="EUKARYOTIC RELEASE FACTOR 1 (ERF1) FAMILY PROTEIN"/>
    <property type="match status" value="1"/>
</dbReference>
<comment type="cofactor">
    <cofactor evidence="1 6">
        <name>a divalent metal cation</name>
        <dbReference type="ChEBI" id="CHEBI:60240"/>
    </cofactor>
</comment>
<evidence type="ECO:0000256" key="4">
    <source>
        <dbReference type="ARBA" id="ARBA00022490"/>
    </source>
</evidence>
<comment type="subcellular location">
    <subcellularLocation>
        <location evidence="2 6">Cytoplasm</location>
    </subcellularLocation>
</comment>
<evidence type="ECO:0000256" key="1">
    <source>
        <dbReference type="ARBA" id="ARBA00001968"/>
    </source>
</evidence>
<dbReference type="InterPro" id="IPR058547">
    <property type="entry name" value="Pelota_N"/>
</dbReference>
<dbReference type="NCBIfam" id="TIGR00111">
    <property type="entry name" value="pelota"/>
    <property type="match status" value="1"/>
</dbReference>
<name>A0A2N9EGH3_FAGSY</name>
<dbReference type="Pfam" id="PF26356">
    <property type="entry name" value="Pelota_N"/>
    <property type="match status" value="1"/>
</dbReference>
<dbReference type="EMBL" id="OIVN01000309">
    <property type="protein sequence ID" value="SPC78067.1"/>
    <property type="molecule type" value="Genomic_DNA"/>
</dbReference>
<dbReference type="GO" id="GO:0071025">
    <property type="term" value="P:RNA surveillance"/>
    <property type="evidence" value="ECO:0007669"/>
    <property type="project" value="InterPro"/>
</dbReference>
<evidence type="ECO:0000256" key="2">
    <source>
        <dbReference type="ARBA" id="ARBA00004496"/>
    </source>
</evidence>
<keyword evidence="4 6" id="KW-0963">Cytoplasm</keyword>
<comment type="function">
    <text evidence="6">Component of the Pelota-HBS1L complex, a complex that recognizes stalled ribosomes and triggers the No-Go Decay (NGD) pathway. In the Pelota-HBS1L complex, pelo recognizes ribosomes stalled at the 3' end of an mRNA and engages stalled ribosomes by destabilizing mRNA in the mRNA channel.</text>
</comment>
<evidence type="ECO:0000256" key="5">
    <source>
        <dbReference type="ARBA" id="ARBA00022723"/>
    </source>
</evidence>
<evidence type="ECO:0000256" key="3">
    <source>
        <dbReference type="ARBA" id="ARBA00009504"/>
    </source>
</evidence>
<dbReference type="AlphaFoldDB" id="A0A2N9EGH3"/>
<evidence type="ECO:0000259" key="7">
    <source>
        <dbReference type="SMART" id="SM01194"/>
    </source>
</evidence>
<reference evidence="8" key="1">
    <citation type="submission" date="2018-02" db="EMBL/GenBank/DDBJ databases">
        <authorList>
            <person name="Cohen D.B."/>
            <person name="Kent A.D."/>
        </authorList>
    </citation>
    <scope>NUCLEOTIDE SEQUENCE</scope>
</reference>
<protein>
    <recommendedName>
        <fullName evidence="6">Protein pelota homolog</fullName>
    </recommendedName>
</protein>
<feature type="domain" description="eRF1/Pelota-like N-terminal" evidence="7">
    <location>
        <begin position="1"/>
        <end position="130"/>
    </location>
</feature>
<dbReference type="GO" id="GO:0046872">
    <property type="term" value="F:metal ion binding"/>
    <property type="evidence" value="ECO:0007669"/>
    <property type="project" value="UniProtKB-KW"/>
</dbReference>
<dbReference type="PANTHER" id="PTHR10853">
    <property type="entry name" value="PELOTA"/>
    <property type="match status" value="1"/>
</dbReference>
<dbReference type="InterPro" id="IPR005140">
    <property type="entry name" value="eRF1_Pelota-like_N"/>
</dbReference>
<organism evidence="8">
    <name type="scientific">Fagus sylvatica</name>
    <name type="common">Beechnut</name>
    <dbReference type="NCBI Taxonomy" id="28930"/>
    <lineage>
        <taxon>Eukaryota</taxon>
        <taxon>Viridiplantae</taxon>
        <taxon>Streptophyta</taxon>
        <taxon>Embryophyta</taxon>
        <taxon>Tracheophyta</taxon>
        <taxon>Spermatophyta</taxon>
        <taxon>Magnoliopsida</taxon>
        <taxon>eudicotyledons</taxon>
        <taxon>Gunneridae</taxon>
        <taxon>Pentapetalae</taxon>
        <taxon>rosids</taxon>
        <taxon>fabids</taxon>
        <taxon>Fagales</taxon>
        <taxon>Fagaceae</taxon>
        <taxon>Fagus</taxon>
    </lineage>
</organism>
<dbReference type="SUPFAM" id="SSF55315">
    <property type="entry name" value="L30e-like"/>
    <property type="match status" value="1"/>
</dbReference>
<keyword evidence="5 6" id="KW-0479">Metal-binding</keyword>
<evidence type="ECO:0000256" key="6">
    <source>
        <dbReference type="RuleBase" id="RU362019"/>
    </source>
</evidence>
<dbReference type="FunFam" id="3.30.1330.30:FF:000008">
    <property type="entry name" value="Protein pelota homolog"/>
    <property type="match status" value="1"/>
</dbReference>
<dbReference type="Gene3D" id="3.30.420.60">
    <property type="entry name" value="eRF1 domain 2"/>
    <property type="match status" value="1"/>
</dbReference>
<dbReference type="SUPFAM" id="SSF53137">
    <property type="entry name" value="Translational machinery components"/>
    <property type="match status" value="1"/>
</dbReference>
<dbReference type="InterPro" id="IPR004405">
    <property type="entry name" value="TF_pelota"/>
</dbReference>
<dbReference type="SUPFAM" id="SSF159065">
    <property type="entry name" value="Dom34/Pelota N-terminal domain-like"/>
    <property type="match status" value="1"/>
</dbReference>
<dbReference type="GO" id="GO:0070481">
    <property type="term" value="P:nuclear-transcribed mRNA catabolic process, non-stop decay"/>
    <property type="evidence" value="ECO:0007669"/>
    <property type="project" value="InterPro"/>
</dbReference>
<dbReference type="GO" id="GO:0005737">
    <property type="term" value="C:cytoplasm"/>
    <property type="evidence" value="ECO:0007669"/>
    <property type="project" value="UniProtKB-SubCell"/>
</dbReference>
<dbReference type="InterPro" id="IPR038069">
    <property type="entry name" value="Pelota/DOM34_N"/>
</dbReference>
<sequence>MKLVGNKKIVLDKPGTVKIIPEEPDDLWSLYNLIVPGDTITTTSSRKIHHDSGKITGAARVKLSLEIKITSVDYDKVSSTVRVQGKNVTANEHVATGSFHTLTLEKNKEFVLTKKVWDSVAFDTLREGCNVSSSADLAVVLMQQGLANVFLVGKRVTTLCAKINGSSNNKFFENVFGAFVKHVDFNTIRCVVIGSPGSVKDEFRRFILSEAQRLKLKSIEDNKSRIVVANISQRNTHDLNEVLNDNAVLSMIKDTKVVPEIRVFKEFLDVLKSNSDRACYGSKSVETAHEMLAIETLLITDDLFRNAEIEMRHKYVGLVKSVKKAGGKVFVFSSIHVSGEELAKLTGIGAILRFPLPDLDEMDM</sequence>
<dbReference type="InterPro" id="IPR005141">
    <property type="entry name" value="eRF1_2"/>
</dbReference>
<comment type="similarity">
    <text evidence="3 6">Belongs to the eukaryotic release factor 1 family. Pelota subfamily.</text>
</comment>
<dbReference type="GO" id="GO:0032790">
    <property type="term" value="P:ribosome disassembly"/>
    <property type="evidence" value="ECO:0007669"/>
    <property type="project" value="TreeGrafter"/>
</dbReference>
<dbReference type="FunFam" id="2.30.30.870:FF:000002">
    <property type="entry name" value="Protein pelota homolog"/>
    <property type="match status" value="1"/>
</dbReference>
<dbReference type="InterPro" id="IPR029064">
    <property type="entry name" value="Ribosomal_eL30-like_sf"/>
</dbReference>
<dbReference type="GO" id="GO:0070966">
    <property type="term" value="P:nuclear-transcribed mRNA catabolic process, no-go decay"/>
    <property type="evidence" value="ECO:0007669"/>
    <property type="project" value="InterPro"/>
</dbReference>
<dbReference type="SMART" id="SM01194">
    <property type="entry name" value="eRF1_1"/>
    <property type="match status" value="1"/>
</dbReference>
<gene>
    <name evidence="8" type="ORF">FSB_LOCUS5949</name>
</gene>
<evidence type="ECO:0000313" key="8">
    <source>
        <dbReference type="EMBL" id="SPC78067.1"/>
    </source>
</evidence>
<dbReference type="Gene3D" id="3.30.1330.30">
    <property type="match status" value="1"/>
</dbReference>
<dbReference type="InterPro" id="IPR042226">
    <property type="entry name" value="eFR1_2_sf"/>
</dbReference>
<dbReference type="InterPro" id="IPR005142">
    <property type="entry name" value="eRF1_3"/>
</dbReference>
<accession>A0A2N9EGH3</accession>
<dbReference type="Pfam" id="PF03464">
    <property type="entry name" value="eRF1_2"/>
    <property type="match status" value="1"/>
</dbReference>
<dbReference type="Gene3D" id="2.30.30.870">
    <property type="entry name" value="Pelota, domain A"/>
    <property type="match status" value="1"/>
</dbReference>
<proteinExistence type="inferred from homology"/>
<dbReference type="GO" id="GO:0070651">
    <property type="term" value="P:nonfunctional rRNA decay"/>
    <property type="evidence" value="ECO:0007669"/>
    <property type="project" value="TreeGrafter"/>
</dbReference>